<keyword evidence="2" id="KW-1185">Reference proteome</keyword>
<dbReference type="EMBL" id="LGRX02000097">
    <property type="protein sequence ID" value="KAK3289584.1"/>
    <property type="molecule type" value="Genomic_DNA"/>
</dbReference>
<reference evidence="1 2" key="1">
    <citation type="journal article" date="2015" name="Genome Biol. Evol.">
        <title>Comparative Genomics of a Bacterivorous Green Alga Reveals Evolutionary Causalities and Consequences of Phago-Mixotrophic Mode of Nutrition.</title>
        <authorList>
            <person name="Burns J.A."/>
            <person name="Paasch A."/>
            <person name="Narechania A."/>
            <person name="Kim E."/>
        </authorList>
    </citation>
    <scope>NUCLEOTIDE SEQUENCE [LARGE SCALE GENOMIC DNA]</scope>
    <source>
        <strain evidence="1 2">PLY_AMNH</strain>
    </source>
</reference>
<organism evidence="1 2">
    <name type="scientific">Cymbomonas tetramitiformis</name>
    <dbReference type="NCBI Taxonomy" id="36881"/>
    <lineage>
        <taxon>Eukaryota</taxon>
        <taxon>Viridiplantae</taxon>
        <taxon>Chlorophyta</taxon>
        <taxon>Pyramimonadophyceae</taxon>
        <taxon>Pyramimonadales</taxon>
        <taxon>Pyramimonadaceae</taxon>
        <taxon>Cymbomonas</taxon>
    </lineage>
</organism>
<gene>
    <name evidence="1" type="ORF">CYMTET_3021</name>
</gene>
<comment type="caution">
    <text evidence="1">The sequence shown here is derived from an EMBL/GenBank/DDBJ whole genome shotgun (WGS) entry which is preliminary data.</text>
</comment>
<dbReference type="Proteomes" id="UP001190700">
    <property type="component" value="Unassembled WGS sequence"/>
</dbReference>
<protein>
    <submittedName>
        <fullName evidence="1">Uncharacterized protein</fullName>
    </submittedName>
</protein>
<dbReference type="AlphaFoldDB" id="A0AAE0H3Z8"/>
<evidence type="ECO:0000313" key="1">
    <source>
        <dbReference type="EMBL" id="KAK3289584.1"/>
    </source>
</evidence>
<name>A0AAE0H3Z8_9CHLO</name>
<sequence length="158" mass="17274">MSLKRSLTINPAGVSAVADFKASPQTLSDQDKTSKRTRTVSAESSMPEVFVLVRSGFCCLSDIRVYPVDAIDPASKLRELVDLCISASPDGAHTWNLSFDVTDQFHAGDSRDILRITDFEDDVLYEELDAITAKQPFCSGSLPGLKLVGTIAFHYEVN</sequence>
<evidence type="ECO:0000313" key="2">
    <source>
        <dbReference type="Proteomes" id="UP001190700"/>
    </source>
</evidence>
<proteinExistence type="predicted"/>
<accession>A0AAE0H3Z8</accession>